<evidence type="ECO:0000313" key="1">
    <source>
        <dbReference type="EMBL" id="MBS4539791.1"/>
    </source>
</evidence>
<accession>A0A942V0S3</accession>
<organism evidence="1 2">
    <name type="scientific">Anaeromonas frigoriresistens</name>
    <dbReference type="NCBI Taxonomy" id="2683708"/>
    <lineage>
        <taxon>Bacteria</taxon>
        <taxon>Bacillati</taxon>
        <taxon>Bacillota</taxon>
        <taxon>Tissierellia</taxon>
        <taxon>Tissierellales</taxon>
        <taxon>Thermohalobacteraceae</taxon>
        <taxon>Anaeromonas</taxon>
    </lineage>
</organism>
<dbReference type="AlphaFoldDB" id="A0A942V0S3"/>
<keyword evidence="2" id="KW-1185">Reference proteome</keyword>
<dbReference type="Proteomes" id="UP000724672">
    <property type="component" value="Unassembled WGS sequence"/>
</dbReference>
<comment type="caution">
    <text evidence="1">The sequence shown here is derived from an EMBL/GenBank/DDBJ whole genome shotgun (WGS) entry which is preliminary data.</text>
</comment>
<dbReference type="EMBL" id="WSFT01000053">
    <property type="protein sequence ID" value="MBS4539791.1"/>
    <property type="molecule type" value="Genomic_DNA"/>
</dbReference>
<dbReference type="RefSeq" id="WP_203367705.1">
    <property type="nucleotide sequence ID" value="NZ_WSFT01000053.1"/>
</dbReference>
<sequence>MFNKVDMDLINFLEEYKVATTRCLHSVFFKDKTIRWCQMKLKALTEDKEIRRTRKNICEDYIYYLKFPKQWKHSLLLTSFYGEIASMTEVLGFRKEYSIGNIRADALVAYKELDESLMISFVEIQTRNESPDILKYERLYYSDVWKKTFNVFPKLIVVTNRKVRDSDVVDIIKVNQSLDNIKRVVNC</sequence>
<reference evidence="1" key="1">
    <citation type="submission" date="2019-12" db="EMBL/GenBank/DDBJ databases">
        <title>Clostridiaceae gen. nov. sp. nov., isolated from sediment in Xinjiang, China.</title>
        <authorList>
            <person name="Zhang R."/>
        </authorList>
    </citation>
    <scope>NUCLEOTIDE SEQUENCE</scope>
    <source>
        <strain evidence="1">D2Q-11</strain>
    </source>
</reference>
<name>A0A942V0S3_9FIRM</name>
<proteinExistence type="predicted"/>
<gene>
    <name evidence="1" type="ORF">GOQ27_15055</name>
</gene>
<evidence type="ECO:0000313" key="2">
    <source>
        <dbReference type="Proteomes" id="UP000724672"/>
    </source>
</evidence>
<protein>
    <submittedName>
        <fullName evidence="1">Uncharacterized protein</fullName>
    </submittedName>
</protein>